<dbReference type="EMBL" id="QLNP01000013">
    <property type="protein sequence ID" value="RAM39090.1"/>
    <property type="molecule type" value="Genomic_DNA"/>
</dbReference>
<dbReference type="Gene3D" id="3.40.50.2300">
    <property type="match status" value="2"/>
</dbReference>
<evidence type="ECO:0000256" key="2">
    <source>
        <dbReference type="ARBA" id="ARBA00023125"/>
    </source>
</evidence>
<dbReference type="PANTHER" id="PTHR30146:SF109">
    <property type="entry name" value="HTH-TYPE TRANSCRIPTIONAL REGULATOR GALS"/>
    <property type="match status" value="1"/>
</dbReference>
<dbReference type="CDD" id="cd01574">
    <property type="entry name" value="PBP1_LacI"/>
    <property type="match status" value="1"/>
</dbReference>
<dbReference type="PANTHER" id="PTHR30146">
    <property type="entry name" value="LACI-RELATED TRANSCRIPTIONAL REPRESSOR"/>
    <property type="match status" value="1"/>
</dbReference>
<dbReference type="Proteomes" id="UP000249166">
    <property type="component" value="Unassembled WGS sequence"/>
</dbReference>
<evidence type="ECO:0000313" key="5">
    <source>
        <dbReference type="EMBL" id="RAM39090.1"/>
    </source>
</evidence>
<keyword evidence="3" id="KW-0804">Transcription</keyword>
<dbReference type="Pfam" id="PF13377">
    <property type="entry name" value="Peripla_BP_3"/>
    <property type="match status" value="1"/>
</dbReference>
<evidence type="ECO:0000259" key="4">
    <source>
        <dbReference type="PROSITE" id="PS50932"/>
    </source>
</evidence>
<dbReference type="InterPro" id="IPR010982">
    <property type="entry name" value="Lambda_DNA-bd_dom_sf"/>
</dbReference>
<dbReference type="PROSITE" id="PS50932">
    <property type="entry name" value="HTH_LACI_2"/>
    <property type="match status" value="1"/>
</dbReference>
<dbReference type="PROSITE" id="PS00356">
    <property type="entry name" value="HTH_LACI_1"/>
    <property type="match status" value="1"/>
</dbReference>
<comment type="caution">
    <text evidence="5">The sequence shown here is derived from an EMBL/GenBank/DDBJ whole genome shotgun (WGS) entry which is preliminary data.</text>
</comment>
<protein>
    <submittedName>
        <fullName evidence="5">LacI family transcriptional regulator</fullName>
    </submittedName>
</protein>
<feature type="domain" description="HTH lacI-type" evidence="4">
    <location>
        <begin position="10"/>
        <end position="64"/>
    </location>
</feature>
<reference evidence="5 6" key="1">
    <citation type="submission" date="2018-04" db="EMBL/GenBank/DDBJ databases">
        <title>Bacteria isolated from cave deposits of Manipur.</title>
        <authorList>
            <person name="Sahoo D."/>
            <person name="Sarangthem I."/>
            <person name="Nandeibam J."/>
        </authorList>
    </citation>
    <scope>NUCLEOTIDE SEQUENCE [LARGE SCALE GENOMIC DNA]</scope>
    <source>
        <strain evidence="6">mrc11</strain>
    </source>
</reference>
<dbReference type="SMART" id="SM00354">
    <property type="entry name" value="HTH_LACI"/>
    <property type="match status" value="1"/>
</dbReference>
<dbReference type="InterPro" id="IPR000843">
    <property type="entry name" value="HTH_LacI"/>
</dbReference>
<gene>
    <name evidence="5" type="ORF">DBZ45_01670</name>
</gene>
<dbReference type="Pfam" id="PF00356">
    <property type="entry name" value="LacI"/>
    <property type="match status" value="1"/>
</dbReference>
<keyword evidence="1" id="KW-0805">Transcription regulation</keyword>
<keyword evidence="2" id="KW-0238">DNA-binding</keyword>
<proteinExistence type="predicted"/>
<dbReference type="InterPro" id="IPR028082">
    <property type="entry name" value="Peripla_BP_I"/>
</dbReference>
<dbReference type="GO" id="GO:0003700">
    <property type="term" value="F:DNA-binding transcription factor activity"/>
    <property type="evidence" value="ECO:0007669"/>
    <property type="project" value="TreeGrafter"/>
</dbReference>
<dbReference type="SUPFAM" id="SSF53822">
    <property type="entry name" value="Periplasmic binding protein-like I"/>
    <property type="match status" value="1"/>
</dbReference>
<dbReference type="PRINTS" id="PR00036">
    <property type="entry name" value="HTHLACI"/>
</dbReference>
<dbReference type="CDD" id="cd01392">
    <property type="entry name" value="HTH_LacI"/>
    <property type="match status" value="1"/>
</dbReference>
<evidence type="ECO:0000313" key="6">
    <source>
        <dbReference type="Proteomes" id="UP000249166"/>
    </source>
</evidence>
<evidence type="ECO:0000256" key="1">
    <source>
        <dbReference type="ARBA" id="ARBA00023015"/>
    </source>
</evidence>
<dbReference type="AlphaFoldDB" id="A0A328HPK2"/>
<accession>A0A328HPK2</accession>
<evidence type="ECO:0000256" key="3">
    <source>
        <dbReference type="ARBA" id="ARBA00023163"/>
    </source>
</evidence>
<dbReference type="Gene3D" id="1.10.260.40">
    <property type="entry name" value="lambda repressor-like DNA-binding domains"/>
    <property type="match status" value="1"/>
</dbReference>
<dbReference type="InterPro" id="IPR046335">
    <property type="entry name" value="LacI/GalR-like_sensor"/>
</dbReference>
<name>A0A328HPK2_ARTGO</name>
<dbReference type="OrthoDB" id="9785139at2"/>
<dbReference type="GO" id="GO:0000976">
    <property type="term" value="F:transcription cis-regulatory region binding"/>
    <property type="evidence" value="ECO:0007669"/>
    <property type="project" value="TreeGrafter"/>
</dbReference>
<organism evidence="5 6">
    <name type="scientific">Arthrobacter globiformis</name>
    <dbReference type="NCBI Taxonomy" id="1665"/>
    <lineage>
        <taxon>Bacteria</taxon>
        <taxon>Bacillati</taxon>
        <taxon>Actinomycetota</taxon>
        <taxon>Actinomycetes</taxon>
        <taxon>Micrococcales</taxon>
        <taxon>Micrococcaceae</taxon>
        <taxon>Arthrobacter</taxon>
    </lineage>
</organism>
<sequence length="339" mass="35602">MSAQATPRPPVMEDVARLAGVSHQTVSRVLNTHPNVSAQTRRRVERAIAELGYRRNTAARSLVTRRSQAIGVLGAGTAHYGPANTLLGVQQAARNEGYAVSMASLSEVTTAGIHDALEHFLLQSVDGIVVIVPHETMLKSLHTIALSVPLVAVGFGADEHLTVAAVNQRVGAALAVQHLVNLGHTAVAHVSGPQDWIDAAARTEGWRRTLEQAGLPEGVLIQGDWSAESGYRAGLELAAAGNVTALFAANDQMALGALRAFSEAGLRVPEDISVVGFDDQPEAAYFVPPLTTVNQGFKELGARCIRMLLSDMAHGPSAAASVLNPRLVVRGSTAPPPAD</sequence>
<dbReference type="SUPFAM" id="SSF47413">
    <property type="entry name" value="lambda repressor-like DNA-binding domains"/>
    <property type="match status" value="1"/>
</dbReference>